<reference evidence="1 2" key="1">
    <citation type="journal article" date="2011" name="J. Bacteriol.">
        <title>Draft genome sequence of the anoxygenic filamentous phototrophic bacterium Oscillochloris trichoides subsp. DG-6.</title>
        <authorList>
            <person name="Kuznetsov B.B."/>
            <person name="Ivanovsky R.N."/>
            <person name="Keppen O.I."/>
            <person name="Sukhacheva M.V."/>
            <person name="Bumazhkin B.K."/>
            <person name="Patutina E.O."/>
            <person name="Beletsky A.V."/>
            <person name="Mardanov A.V."/>
            <person name="Baslerov R.V."/>
            <person name="Panteleeva A.N."/>
            <person name="Kolganova T.V."/>
            <person name="Ravin N.V."/>
            <person name="Skryabin K.G."/>
        </authorList>
    </citation>
    <scope>NUCLEOTIDE SEQUENCE [LARGE SCALE GENOMIC DNA]</scope>
    <source>
        <strain evidence="1 2">DG-6</strain>
    </source>
</reference>
<accession>E1IFY7</accession>
<sequence>MTDKKDEHEPTKAGFSLDLGLGGIFKNLGDMLNVLADLTDKAQAAQAEVSRSAEFQVKGMGDQARGVYGFTIRSGIGGPPRIQTFGNIRKTEEGPVVSDVREPLVDIFDEGAEILIVAELPGVSATQIQVDLKDDILGITTTGERRYTKEILLSAAVDPDSLQQTYTNGILELRLRKVEA</sequence>
<evidence type="ECO:0000313" key="1">
    <source>
        <dbReference type="EMBL" id="EFO79876.1"/>
    </source>
</evidence>
<dbReference type="HOGENOM" id="CLU_117605_0_0_0"/>
<comment type="caution">
    <text evidence="1">The sequence shown here is derived from an EMBL/GenBank/DDBJ whole genome shotgun (WGS) entry which is preliminary data.</text>
</comment>
<dbReference type="AlphaFoldDB" id="E1IFY7"/>
<organism evidence="1 2">
    <name type="scientific">Oscillochloris trichoides DG-6</name>
    <dbReference type="NCBI Taxonomy" id="765420"/>
    <lineage>
        <taxon>Bacteria</taxon>
        <taxon>Bacillati</taxon>
        <taxon>Chloroflexota</taxon>
        <taxon>Chloroflexia</taxon>
        <taxon>Chloroflexales</taxon>
        <taxon>Chloroflexineae</taxon>
        <taxon>Oscillochloridaceae</taxon>
        <taxon>Oscillochloris</taxon>
    </lineage>
</organism>
<dbReference type="eggNOG" id="COG0071">
    <property type="taxonomic scope" value="Bacteria"/>
</dbReference>
<dbReference type="InterPro" id="IPR008978">
    <property type="entry name" value="HSP20-like_chaperone"/>
</dbReference>
<dbReference type="EMBL" id="ADVR01000097">
    <property type="protein sequence ID" value="EFO79876.1"/>
    <property type="molecule type" value="Genomic_DNA"/>
</dbReference>
<dbReference type="STRING" id="765420.OSCT_2251"/>
<proteinExistence type="predicted"/>
<evidence type="ECO:0008006" key="3">
    <source>
        <dbReference type="Google" id="ProtNLM"/>
    </source>
</evidence>
<name>E1IFY7_9CHLR</name>
<dbReference type="SUPFAM" id="SSF49764">
    <property type="entry name" value="HSP20-like chaperones"/>
    <property type="match status" value="1"/>
</dbReference>
<dbReference type="NCBIfam" id="NF041800">
    <property type="entry name" value="Hsp20"/>
    <property type="match status" value="1"/>
</dbReference>
<gene>
    <name evidence="1" type="ORF">OSCT_2251</name>
</gene>
<protein>
    <recommendedName>
        <fullName evidence="3">Heat shock protein Hsp20</fullName>
    </recommendedName>
</protein>
<dbReference type="Gene3D" id="2.60.40.790">
    <property type="match status" value="1"/>
</dbReference>
<evidence type="ECO:0000313" key="2">
    <source>
        <dbReference type="Proteomes" id="UP000054010"/>
    </source>
</evidence>
<dbReference type="OrthoDB" id="1806521at2"/>
<dbReference type="Proteomes" id="UP000054010">
    <property type="component" value="Unassembled WGS sequence"/>
</dbReference>
<dbReference type="CDD" id="cd06464">
    <property type="entry name" value="ACD_sHsps-like"/>
    <property type="match status" value="1"/>
</dbReference>
<keyword evidence="2" id="KW-1185">Reference proteome</keyword>